<keyword evidence="2" id="KW-1133">Transmembrane helix</keyword>
<evidence type="ECO:0000256" key="1">
    <source>
        <dbReference type="SAM" id="MobiDB-lite"/>
    </source>
</evidence>
<feature type="transmembrane region" description="Helical" evidence="2">
    <location>
        <begin position="300"/>
        <end position="320"/>
    </location>
</feature>
<feature type="transmembrane region" description="Helical" evidence="2">
    <location>
        <begin position="370"/>
        <end position="389"/>
    </location>
</feature>
<keyword evidence="2" id="KW-0472">Membrane</keyword>
<feature type="compositionally biased region" description="Low complexity" evidence="1">
    <location>
        <begin position="62"/>
        <end position="78"/>
    </location>
</feature>
<feature type="transmembrane region" description="Helical" evidence="2">
    <location>
        <begin position="439"/>
        <end position="458"/>
    </location>
</feature>
<feature type="compositionally biased region" description="Acidic residues" evidence="1">
    <location>
        <begin position="79"/>
        <end position="88"/>
    </location>
</feature>
<feature type="transmembrane region" description="Helical" evidence="2">
    <location>
        <begin position="341"/>
        <end position="364"/>
    </location>
</feature>
<accession>A0ABX5Y0Z3</accession>
<dbReference type="CDD" id="cd20335">
    <property type="entry name" value="BRcat_RBR"/>
    <property type="match status" value="1"/>
</dbReference>
<sequence>MSDIVHCPKCHSAVTVGAAHAGRRVQCPSCLKEFLAPSSLGGAGSSAEDEDWLSLADPEELTATPTASKSGSPAAAPPDIDDDDDDLFGENPFVDVSDDDGLESESDPADLFAGLPSLDELPGFAAGPAAGPTTSPAAAKPTPTPEAAPTIDPNEEFRVTCPICGSMLSAKAKQTGKTIKCGDCYSEVRVPKPPRKKTKPQRDDNAETFQFIETGATGRPEDPFKKSADELLREAAREPDEKRSEPAFDAPSTIGWFKTVFGIFVDPGVISHFLGLSILLAIPAALTVAVPVFALGMFPLGLLGITLTVSCGFAILFGVANEHDRIEDWPTLDPTAWFESLWLVVAATAIAVGPAYVIATVFGADPVVKLGLVMFSIYAAFPIILLSMLDEQSITSPFSADISKSITRCQEEWGAFYFSTGLLFAALFGYFVMCSLSPASIAIGVILSIGVVFMYFAILGRLALAIGEVVDLTALDTEDDEEED</sequence>
<feature type="region of interest" description="Disordered" evidence="1">
    <location>
        <begin position="38"/>
        <end position="153"/>
    </location>
</feature>
<keyword evidence="2" id="KW-0812">Transmembrane</keyword>
<feature type="transmembrane region" description="Helical" evidence="2">
    <location>
        <begin position="273"/>
        <end position="294"/>
    </location>
</feature>
<dbReference type="EMBL" id="CP036432">
    <property type="protein sequence ID" value="QDV87701.1"/>
    <property type="molecule type" value="Genomic_DNA"/>
</dbReference>
<protein>
    <submittedName>
        <fullName evidence="3">Uncharacterized protein</fullName>
    </submittedName>
</protein>
<name>A0ABX5Y0Z3_9BACT</name>
<dbReference type="Proteomes" id="UP000318081">
    <property type="component" value="Chromosome"/>
</dbReference>
<proteinExistence type="predicted"/>
<feature type="compositionally biased region" description="Acidic residues" evidence="1">
    <location>
        <begin position="96"/>
        <end position="108"/>
    </location>
</feature>
<evidence type="ECO:0000256" key="2">
    <source>
        <dbReference type="SAM" id="Phobius"/>
    </source>
</evidence>
<feature type="compositionally biased region" description="Acidic residues" evidence="1">
    <location>
        <begin position="47"/>
        <end position="60"/>
    </location>
</feature>
<feature type="compositionally biased region" description="Low complexity" evidence="1">
    <location>
        <begin position="122"/>
        <end position="152"/>
    </location>
</feature>
<evidence type="ECO:0000313" key="3">
    <source>
        <dbReference type="EMBL" id="QDV87701.1"/>
    </source>
</evidence>
<gene>
    <name evidence="3" type="ORF">TBK1r_67320</name>
</gene>
<keyword evidence="4" id="KW-1185">Reference proteome</keyword>
<feature type="transmembrane region" description="Helical" evidence="2">
    <location>
        <begin position="414"/>
        <end position="433"/>
    </location>
</feature>
<organism evidence="3 4">
    <name type="scientific">Stieleria magnilauensis</name>
    <dbReference type="NCBI Taxonomy" id="2527963"/>
    <lineage>
        <taxon>Bacteria</taxon>
        <taxon>Pseudomonadati</taxon>
        <taxon>Planctomycetota</taxon>
        <taxon>Planctomycetia</taxon>
        <taxon>Pirellulales</taxon>
        <taxon>Pirellulaceae</taxon>
        <taxon>Stieleria</taxon>
    </lineage>
</organism>
<reference evidence="3 4" key="1">
    <citation type="submission" date="2019-02" db="EMBL/GenBank/DDBJ databases">
        <title>Deep-cultivation of Planctomycetes and their phenomic and genomic characterization uncovers novel biology.</title>
        <authorList>
            <person name="Wiegand S."/>
            <person name="Jogler M."/>
            <person name="Boedeker C."/>
            <person name="Pinto D."/>
            <person name="Vollmers J."/>
            <person name="Rivas-Marin E."/>
            <person name="Kohn T."/>
            <person name="Peeters S.H."/>
            <person name="Heuer A."/>
            <person name="Rast P."/>
            <person name="Oberbeckmann S."/>
            <person name="Bunk B."/>
            <person name="Jeske O."/>
            <person name="Meyerdierks A."/>
            <person name="Storesund J.E."/>
            <person name="Kallscheuer N."/>
            <person name="Luecker S."/>
            <person name="Lage O.M."/>
            <person name="Pohl T."/>
            <person name="Merkel B.J."/>
            <person name="Hornburger P."/>
            <person name="Mueller R.-W."/>
            <person name="Bruemmer F."/>
            <person name="Labrenz M."/>
            <person name="Spormann A.M."/>
            <person name="Op den Camp H."/>
            <person name="Overmann J."/>
            <person name="Amann R."/>
            <person name="Jetten M.S.M."/>
            <person name="Mascher T."/>
            <person name="Medema M.H."/>
            <person name="Devos D.P."/>
            <person name="Kaster A.-K."/>
            <person name="Ovreas L."/>
            <person name="Rohde M."/>
            <person name="Galperin M.Y."/>
            <person name="Jogler C."/>
        </authorList>
    </citation>
    <scope>NUCLEOTIDE SEQUENCE [LARGE SCALE GENOMIC DNA]</scope>
    <source>
        <strain evidence="3 4">TBK1r</strain>
    </source>
</reference>
<evidence type="ECO:0000313" key="4">
    <source>
        <dbReference type="Proteomes" id="UP000318081"/>
    </source>
</evidence>
<dbReference type="RefSeq" id="WP_145219519.1">
    <property type="nucleotide sequence ID" value="NZ_CP036432.1"/>
</dbReference>